<evidence type="ECO:0000256" key="1">
    <source>
        <dbReference type="ARBA" id="ARBA00004141"/>
    </source>
</evidence>
<keyword evidence="3 5" id="KW-1133">Transmembrane helix</keyword>
<dbReference type="PANTHER" id="PTHR11814">
    <property type="entry name" value="SULFATE TRANSPORTER"/>
    <property type="match status" value="1"/>
</dbReference>
<name>A0ABN2PMV4_9MICO</name>
<feature type="domain" description="STAS" evidence="6">
    <location>
        <begin position="441"/>
        <end position="556"/>
    </location>
</feature>
<gene>
    <name evidence="7" type="ORF">GCM10009775_17900</name>
</gene>
<dbReference type="InterPro" id="IPR001902">
    <property type="entry name" value="SLC26A/SulP_fam"/>
</dbReference>
<evidence type="ECO:0000259" key="6">
    <source>
        <dbReference type="PROSITE" id="PS50801"/>
    </source>
</evidence>
<sequence length="559" mass="58190">MALPKALVPVSLRGYKAAWFAPDVLAGVTLAAIAIPEVMGYTSIAQTPVVTGLYTILLPLLAFALLGSSKLLVVGGDSATAAILASGLIGAGIAGLTPGSADWVALCGLTAIVCGVMLFVARLLRLGFIGDFLSASVLIGFLTGIGIQVAASQIPDLLGVPKGSGNWFQQQWAWISSLGDVSWPTIAYGAATIGIIAGFKIFLPRIPGAIIAVVGLLTLSAVTDASASGVAVVGAIQGGLPPIGFPTGITWDDIPAVMSTAFACFVIIIAQSAATSRSFAMKHGDRADVNRDIVGLAAANLAAGFSGTFVVNGSPTKTQILDSQRGRTQVANITVVIVTLIVLLFLTGLLTDLPKAVLGGVVFMIGLELIDIRGLVRIARERWIEFVIALATALTVFIVGVGAGVVLALALSLVDVLQRQYKARAFVLSAAASGGYVYNDAAPGQQTSPGLVVFRYGADLFYANASRFVDRVQDVVDHAPNPVQWLVLDCSGISNIDYSAGRNLASLLDWLKARGIRLVLARPEPSLLTALGHYRLRDRIADDEIYDDLDAAVQAFPVA</sequence>
<protein>
    <submittedName>
        <fullName evidence="7">SulP family inorganic anion transporter</fullName>
    </submittedName>
</protein>
<organism evidence="7 8">
    <name type="scientific">Microbacterium aoyamense</name>
    <dbReference type="NCBI Taxonomy" id="344166"/>
    <lineage>
        <taxon>Bacteria</taxon>
        <taxon>Bacillati</taxon>
        <taxon>Actinomycetota</taxon>
        <taxon>Actinomycetes</taxon>
        <taxon>Micrococcales</taxon>
        <taxon>Microbacteriaceae</taxon>
        <taxon>Microbacterium</taxon>
    </lineage>
</organism>
<dbReference type="Proteomes" id="UP001501343">
    <property type="component" value="Unassembled WGS sequence"/>
</dbReference>
<keyword evidence="4 5" id="KW-0472">Membrane</keyword>
<proteinExistence type="predicted"/>
<feature type="transmembrane region" description="Helical" evidence="5">
    <location>
        <begin position="186"/>
        <end position="203"/>
    </location>
</feature>
<dbReference type="Pfam" id="PF01740">
    <property type="entry name" value="STAS"/>
    <property type="match status" value="1"/>
</dbReference>
<evidence type="ECO:0000256" key="5">
    <source>
        <dbReference type="SAM" id="Phobius"/>
    </source>
</evidence>
<dbReference type="EMBL" id="BAAAOF010000003">
    <property type="protein sequence ID" value="GAA1926120.1"/>
    <property type="molecule type" value="Genomic_DNA"/>
</dbReference>
<feature type="transmembrane region" description="Helical" evidence="5">
    <location>
        <begin position="79"/>
        <end position="97"/>
    </location>
</feature>
<evidence type="ECO:0000313" key="7">
    <source>
        <dbReference type="EMBL" id="GAA1926120.1"/>
    </source>
</evidence>
<keyword evidence="8" id="KW-1185">Reference proteome</keyword>
<feature type="transmembrane region" description="Helical" evidence="5">
    <location>
        <begin position="47"/>
        <end position="67"/>
    </location>
</feature>
<dbReference type="InterPro" id="IPR002645">
    <property type="entry name" value="STAS_dom"/>
</dbReference>
<evidence type="ECO:0000256" key="2">
    <source>
        <dbReference type="ARBA" id="ARBA00022692"/>
    </source>
</evidence>
<dbReference type="RefSeq" id="WP_248150460.1">
    <property type="nucleotide sequence ID" value="NZ_BAAAOF010000003.1"/>
</dbReference>
<feature type="transmembrane region" description="Helical" evidence="5">
    <location>
        <begin position="210"/>
        <end position="236"/>
    </location>
</feature>
<dbReference type="CDD" id="cd07042">
    <property type="entry name" value="STAS_SulP_like_sulfate_transporter"/>
    <property type="match status" value="1"/>
</dbReference>
<dbReference type="InterPro" id="IPR011547">
    <property type="entry name" value="SLC26A/SulP_dom"/>
</dbReference>
<feature type="transmembrane region" description="Helical" evidence="5">
    <location>
        <begin position="17"/>
        <end position="35"/>
    </location>
</feature>
<dbReference type="Gene3D" id="3.30.750.24">
    <property type="entry name" value="STAS domain"/>
    <property type="match status" value="1"/>
</dbReference>
<evidence type="ECO:0000256" key="3">
    <source>
        <dbReference type="ARBA" id="ARBA00022989"/>
    </source>
</evidence>
<dbReference type="SUPFAM" id="SSF52091">
    <property type="entry name" value="SpoIIaa-like"/>
    <property type="match status" value="1"/>
</dbReference>
<feature type="transmembrane region" description="Helical" evidence="5">
    <location>
        <begin position="356"/>
        <end position="376"/>
    </location>
</feature>
<feature type="transmembrane region" description="Helical" evidence="5">
    <location>
        <begin position="132"/>
        <end position="151"/>
    </location>
</feature>
<accession>A0ABN2PMV4</accession>
<comment type="caution">
    <text evidence="7">The sequence shown here is derived from an EMBL/GenBank/DDBJ whole genome shotgun (WGS) entry which is preliminary data.</text>
</comment>
<dbReference type="Pfam" id="PF00916">
    <property type="entry name" value="Sulfate_transp"/>
    <property type="match status" value="1"/>
</dbReference>
<evidence type="ECO:0000256" key="4">
    <source>
        <dbReference type="ARBA" id="ARBA00023136"/>
    </source>
</evidence>
<feature type="transmembrane region" description="Helical" evidence="5">
    <location>
        <begin position="103"/>
        <end position="120"/>
    </location>
</feature>
<reference evidence="7 8" key="1">
    <citation type="journal article" date="2019" name="Int. J. Syst. Evol. Microbiol.">
        <title>The Global Catalogue of Microorganisms (GCM) 10K type strain sequencing project: providing services to taxonomists for standard genome sequencing and annotation.</title>
        <authorList>
            <consortium name="The Broad Institute Genomics Platform"/>
            <consortium name="The Broad Institute Genome Sequencing Center for Infectious Disease"/>
            <person name="Wu L."/>
            <person name="Ma J."/>
        </authorList>
    </citation>
    <scope>NUCLEOTIDE SEQUENCE [LARGE SCALE GENOMIC DNA]</scope>
    <source>
        <strain evidence="7 8">JCM 14900</strain>
    </source>
</reference>
<feature type="transmembrane region" description="Helical" evidence="5">
    <location>
        <begin position="388"/>
        <end position="414"/>
    </location>
</feature>
<dbReference type="InterPro" id="IPR036513">
    <property type="entry name" value="STAS_dom_sf"/>
</dbReference>
<feature type="transmembrane region" description="Helical" evidence="5">
    <location>
        <begin position="330"/>
        <end position="350"/>
    </location>
</feature>
<evidence type="ECO:0000313" key="8">
    <source>
        <dbReference type="Proteomes" id="UP001501343"/>
    </source>
</evidence>
<dbReference type="PROSITE" id="PS50801">
    <property type="entry name" value="STAS"/>
    <property type="match status" value="1"/>
</dbReference>
<feature type="transmembrane region" description="Helical" evidence="5">
    <location>
        <begin position="256"/>
        <end position="274"/>
    </location>
</feature>
<comment type="subcellular location">
    <subcellularLocation>
        <location evidence="1">Membrane</location>
        <topology evidence="1">Multi-pass membrane protein</topology>
    </subcellularLocation>
</comment>
<keyword evidence="2 5" id="KW-0812">Transmembrane</keyword>